<dbReference type="SMART" id="SM00443">
    <property type="entry name" value="G_patch"/>
    <property type="match status" value="1"/>
</dbReference>
<evidence type="ECO:0000256" key="3">
    <source>
        <dbReference type="ARBA" id="ARBA00030688"/>
    </source>
</evidence>
<dbReference type="SMART" id="SM01173">
    <property type="entry name" value="DUF4187"/>
    <property type="match status" value="1"/>
</dbReference>
<evidence type="ECO:0000256" key="2">
    <source>
        <dbReference type="ARBA" id="ARBA00021978"/>
    </source>
</evidence>
<dbReference type="Proteomes" id="UP000192223">
    <property type="component" value="Unplaced"/>
</dbReference>
<dbReference type="PROSITE" id="PS50174">
    <property type="entry name" value="G_PATCH"/>
    <property type="match status" value="1"/>
</dbReference>
<dbReference type="PANTHER" id="PTHR21032">
    <property type="entry name" value="G PATCH DOMAIN-CONTAINING PROTEIN 11"/>
    <property type="match status" value="1"/>
</dbReference>
<name>A0A1W4X2M6_AGRPL</name>
<proteinExistence type="inferred from homology"/>
<evidence type="ECO:0000256" key="1">
    <source>
        <dbReference type="ARBA" id="ARBA00007140"/>
    </source>
</evidence>
<dbReference type="Pfam" id="PF13821">
    <property type="entry name" value="DUF4187"/>
    <property type="match status" value="1"/>
</dbReference>
<dbReference type="InterPro" id="IPR000467">
    <property type="entry name" value="G_patch_dom"/>
</dbReference>
<protein>
    <recommendedName>
        <fullName evidence="2">G patch domain-containing protein 11</fullName>
    </recommendedName>
    <alternativeName>
        <fullName evidence="3">Coiled-coil domain-containing protein 75</fullName>
    </alternativeName>
</protein>
<dbReference type="Pfam" id="PF01585">
    <property type="entry name" value="G-patch"/>
    <property type="match status" value="1"/>
</dbReference>
<sequence>MSDSEEDYMSDKLLQNCEKEDIRPGLIFNRSKKRDHELYKKTVSSQKKPKLDTENEIREQGLQTAISSENKGFKLLEKMGYKAGTSLGKSEKGVTQPIRIEVKLGNKGLGHKTLLEERKRKKTEVNINTERNFKASKIEKNELHILKKDLYKAQKACEDLDFRNEKQLPDKNFFWTKHTFLELTKKKKKEEDEDSSEEDEDEVEEEETKEVLAEQLHDLLEYLRNNYFYCIYCVARATDIEDLNSFCPGISRTDHDDDI</sequence>
<evidence type="ECO:0000313" key="6">
    <source>
        <dbReference type="Proteomes" id="UP000192223"/>
    </source>
</evidence>
<dbReference type="InParanoid" id="A0A1W4X2M6"/>
<evidence type="ECO:0000259" key="5">
    <source>
        <dbReference type="PROSITE" id="PS50174"/>
    </source>
</evidence>
<dbReference type="FunCoup" id="A0A1W4X2M6">
    <property type="interactions" value="282"/>
</dbReference>
<dbReference type="AlphaFoldDB" id="A0A1W4X2M6"/>
<organism evidence="6 7">
    <name type="scientific">Agrilus planipennis</name>
    <name type="common">Emerald ash borer</name>
    <name type="synonym">Agrilus marcopoli</name>
    <dbReference type="NCBI Taxonomy" id="224129"/>
    <lineage>
        <taxon>Eukaryota</taxon>
        <taxon>Metazoa</taxon>
        <taxon>Ecdysozoa</taxon>
        <taxon>Arthropoda</taxon>
        <taxon>Hexapoda</taxon>
        <taxon>Insecta</taxon>
        <taxon>Pterygota</taxon>
        <taxon>Neoptera</taxon>
        <taxon>Endopterygota</taxon>
        <taxon>Coleoptera</taxon>
        <taxon>Polyphaga</taxon>
        <taxon>Elateriformia</taxon>
        <taxon>Buprestoidea</taxon>
        <taxon>Buprestidae</taxon>
        <taxon>Agrilinae</taxon>
        <taxon>Agrilus</taxon>
    </lineage>
</organism>
<accession>A0A1W4X2M6</accession>
<gene>
    <name evidence="7" type="primary">LOC108740506</name>
</gene>
<feature type="domain" description="G-patch" evidence="5">
    <location>
        <begin position="68"/>
        <end position="114"/>
    </location>
</feature>
<dbReference type="InterPro" id="IPR039249">
    <property type="entry name" value="GPATCH11"/>
</dbReference>
<evidence type="ECO:0000256" key="4">
    <source>
        <dbReference type="SAM" id="MobiDB-lite"/>
    </source>
</evidence>
<dbReference type="InterPro" id="IPR025239">
    <property type="entry name" value="DUF4187"/>
</dbReference>
<evidence type="ECO:0000313" key="7">
    <source>
        <dbReference type="RefSeq" id="XP_018330334.1"/>
    </source>
</evidence>
<dbReference type="GO" id="GO:0003676">
    <property type="term" value="F:nucleic acid binding"/>
    <property type="evidence" value="ECO:0007669"/>
    <property type="project" value="InterPro"/>
</dbReference>
<dbReference type="KEGG" id="apln:108740506"/>
<dbReference type="RefSeq" id="XP_018330334.1">
    <property type="nucleotide sequence ID" value="XM_018474832.2"/>
</dbReference>
<dbReference type="STRING" id="224129.A0A1W4X2M6"/>
<dbReference type="OrthoDB" id="786951at2759"/>
<keyword evidence="6" id="KW-1185">Reference proteome</keyword>
<reference evidence="7" key="1">
    <citation type="submission" date="2025-08" db="UniProtKB">
        <authorList>
            <consortium name="RefSeq"/>
        </authorList>
    </citation>
    <scope>IDENTIFICATION</scope>
    <source>
        <tissue evidence="7">Entire body</tissue>
    </source>
</reference>
<dbReference type="GeneID" id="108740506"/>
<feature type="region of interest" description="Disordered" evidence="4">
    <location>
        <begin position="186"/>
        <end position="208"/>
    </location>
</feature>
<feature type="compositionally biased region" description="Acidic residues" evidence="4">
    <location>
        <begin position="191"/>
        <end position="208"/>
    </location>
</feature>
<dbReference type="GO" id="GO:0000776">
    <property type="term" value="C:kinetochore"/>
    <property type="evidence" value="ECO:0007669"/>
    <property type="project" value="TreeGrafter"/>
</dbReference>
<dbReference type="PANTHER" id="PTHR21032:SF0">
    <property type="entry name" value="G PATCH DOMAIN-CONTAINING PROTEIN 11"/>
    <property type="match status" value="1"/>
</dbReference>
<comment type="similarity">
    <text evidence="1">Belongs to the GPATCH11 family.</text>
</comment>